<keyword evidence="2" id="KW-0255">Endonuclease</keyword>
<dbReference type="STRING" id="1314777.A0A164XV50"/>
<dbReference type="GO" id="GO:0046872">
    <property type="term" value="F:metal ion binding"/>
    <property type="evidence" value="ECO:0007669"/>
    <property type="project" value="UniProtKB-KW"/>
</dbReference>
<dbReference type="Gene3D" id="3.40.50.1010">
    <property type="entry name" value="5'-nuclease"/>
    <property type="match status" value="2"/>
</dbReference>
<gene>
    <name evidence="6" type="ORF">SISNIDRAFT_450994</name>
</gene>
<dbReference type="InterPro" id="IPR006086">
    <property type="entry name" value="XPG-I_dom"/>
</dbReference>
<dbReference type="InterPro" id="IPR036279">
    <property type="entry name" value="5-3_exonuclease_C_sf"/>
</dbReference>
<dbReference type="InterPro" id="IPR008918">
    <property type="entry name" value="HhH2"/>
</dbReference>
<keyword evidence="2" id="KW-0540">Nuclease</keyword>
<dbReference type="InterPro" id="IPR029060">
    <property type="entry name" value="PIN-like_dom_sf"/>
</dbReference>
<dbReference type="PANTHER" id="PTHR11081">
    <property type="entry name" value="FLAP ENDONUCLEASE FAMILY MEMBER"/>
    <property type="match status" value="1"/>
</dbReference>
<dbReference type="InterPro" id="IPR006084">
    <property type="entry name" value="XPG/Rad2"/>
</dbReference>
<keyword evidence="2" id="KW-0378">Hydrolase</keyword>
<evidence type="ECO:0000256" key="4">
    <source>
        <dbReference type="SAM" id="MobiDB-lite"/>
    </source>
</evidence>
<protein>
    <submittedName>
        <fullName evidence="6">PIN domain-like protein</fullName>
    </submittedName>
</protein>
<feature type="domain" description="XPG-I" evidence="5">
    <location>
        <begin position="457"/>
        <end position="527"/>
    </location>
</feature>
<keyword evidence="3" id="KW-0460">Magnesium</keyword>
<feature type="region of interest" description="Disordered" evidence="4">
    <location>
        <begin position="261"/>
        <end position="332"/>
    </location>
</feature>
<organism evidence="6 7">
    <name type="scientific">Sistotremastrum niveocremeum HHB9708</name>
    <dbReference type="NCBI Taxonomy" id="1314777"/>
    <lineage>
        <taxon>Eukaryota</taxon>
        <taxon>Fungi</taxon>
        <taxon>Dikarya</taxon>
        <taxon>Basidiomycota</taxon>
        <taxon>Agaricomycotina</taxon>
        <taxon>Agaricomycetes</taxon>
        <taxon>Sistotremastrales</taxon>
        <taxon>Sistotremastraceae</taxon>
        <taxon>Sertulicium</taxon>
        <taxon>Sertulicium niveocremeum</taxon>
    </lineage>
</organism>
<sequence length="691" mass="76842">MYFAPIPHINRHVLGWYRLLLDLKIADVYAVCVFDGRERSLAKQREVERRRQGRRMNEARRAVEAERNKRLGQLIALSSKCQSLSQPERRVTKALLNAHVEEHTKLQKIVQLSDSSDASNLHNLRHSPGVASPLPSPESIKQDSKPISGISSARPTHAGHEGNEESVTATEYGLLDQASARPERPEFADHLQKTTSSSCGSNISDVLESRNSSVTASDARNYAGVNLHAYNESHAQVSPRSETEPLPAHDLYMHATTMGADVNQAPDPQSPVNQEPPRYGFGSNDNPHGESFTTDRHIPTPPVSHASLPTSSPTALSDRHVPSISEDSVSEDGAPQNLVDIARSFAVLFQTYESCRTTLETLSNAPSPEADHAGSGNLADEDALQVEQSFLMSRSQHELVEEEGRIWQDLLNPSGEPSDALSRISALEHRSSVILRSYERRRAPSRTTYEDAKTMLRAMGVPYIDCPPQVEGEALAASLVKQGLADYVASEDMDVVVYEAPMLRNFGSRSMPLVEVDGSEVRRALQLPRSSFVDFALLLGTDFSRRLKRIGPVNALKLIKEFESIEKLIDDPKYTDRLPSEGRTEYMGEVQAGREIFQSLPAVSDEMRDIIKSIGWDDWDEERIRDTLASFGLLRAAKIEWDYANALTGNFDDIAPAAFQDSSFDHPLEDHFPGTVLGHWSWEDQIRHQES</sequence>
<dbReference type="Proteomes" id="UP000076722">
    <property type="component" value="Unassembled WGS sequence"/>
</dbReference>
<proteinExistence type="predicted"/>
<dbReference type="GO" id="GO:0017108">
    <property type="term" value="F:5'-flap endonuclease activity"/>
    <property type="evidence" value="ECO:0007669"/>
    <property type="project" value="TreeGrafter"/>
</dbReference>
<feature type="region of interest" description="Disordered" evidence="4">
    <location>
        <begin position="118"/>
        <end position="167"/>
    </location>
</feature>
<dbReference type="Pfam" id="PF00867">
    <property type="entry name" value="XPG_I"/>
    <property type="match status" value="1"/>
</dbReference>
<dbReference type="GO" id="GO:0006281">
    <property type="term" value="P:DNA repair"/>
    <property type="evidence" value="ECO:0007669"/>
    <property type="project" value="UniProtKB-ARBA"/>
</dbReference>
<dbReference type="PRINTS" id="PR00853">
    <property type="entry name" value="XPGRADSUPER"/>
</dbReference>
<dbReference type="EMBL" id="KV419399">
    <property type="protein sequence ID" value="KZS96320.1"/>
    <property type="molecule type" value="Genomic_DNA"/>
</dbReference>
<evidence type="ECO:0000313" key="6">
    <source>
        <dbReference type="EMBL" id="KZS96320.1"/>
    </source>
</evidence>
<dbReference type="SUPFAM" id="SSF47807">
    <property type="entry name" value="5' to 3' exonuclease, C-terminal subdomain"/>
    <property type="match status" value="1"/>
</dbReference>
<evidence type="ECO:0000259" key="5">
    <source>
        <dbReference type="SMART" id="SM00484"/>
    </source>
</evidence>
<dbReference type="SUPFAM" id="SSF88723">
    <property type="entry name" value="PIN domain-like"/>
    <property type="match status" value="1"/>
</dbReference>
<dbReference type="GO" id="GO:0003677">
    <property type="term" value="F:DNA binding"/>
    <property type="evidence" value="ECO:0007669"/>
    <property type="project" value="InterPro"/>
</dbReference>
<evidence type="ECO:0000256" key="2">
    <source>
        <dbReference type="ARBA" id="ARBA00022759"/>
    </source>
</evidence>
<keyword evidence="1" id="KW-0479">Metal-binding</keyword>
<evidence type="ECO:0000256" key="1">
    <source>
        <dbReference type="ARBA" id="ARBA00022723"/>
    </source>
</evidence>
<dbReference type="SMART" id="SM00279">
    <property type="entry name" value="HhH2"/>
    <property type="match status" value="1"/>
</dbReference>
<evidence type="ECO:0000256" key="3">
    <source>
        <dbReference type="ARBA" id="ARBA00022842"/>
    </source>
</evidence>
<dbReference type="PANTHER" id="PTHR11081:SF9">
    <property type="entry name" value="FLAP ENDONUCLEASE 1"/>
    <property type="match status" value="1"/>
</dbReference>
<accession>A0A164XV50</accession>
<name>A0A164XV50_9AGAM</name>
<dbReference type="AlphaFoldDB" id="A0A164XV50"/>
<dbReference type="SMART" id="SM00484">
    <property type="entry name" value="XPGI"/>
    <property type="match status" value="1"/>
</dbReference>
<reference evidence="6 7" key="1">
    <citation type="journal article" date="2016" name="Mol. Biol. Evol.">
        <title>Comparative Genomics of Early-Diverging Mushroom-Forming Fungi Provides Insights into the Origins of Lignocellulose Decay Capabilities.</title>
        <authorList>
            <person name="Nagy L.G."/>
            <person name="Riley R."/>
            <person name="Tritt A."/>
            <person name="Adam C."/>
            <person name="Daum C."/>
            <person name="Floudas D."/>
            <person name="Sun H."/>
            <person name="Yadav J.S."/>
            <person name="Pangilinan J."/>
            <person name="Larsson K.H."/>
            <person name="Matsuura K."/>
            <person name="Barry K."/>
            <person name="Labutti K."/>
            <person name="Kuo R."/>
            <person name="Ohm R.A."/>
            <person name="Bhattacharya S.S."/>
            <person name="Shirouzu T."/>
            <person name="Yoshinaga Y."/>
            <person name="Martin F.M."/>
            <person name="Grigoriev I.V."/>
            <person name="Hibbett D.S."/>
        </authorList>
    </citation>
    <scope>NUCLEOTIDE SEQUENCE [LARGE SCALE GENOMIC DNA]</scope>
    <source>
        <strain evidence="6 7">HHB9708</strain>
    </source>
</reference>
<dbReference type="Gene3D" id="1.10.150.20">
    <property type="entry name" value="5' to 3' exonuclease, C-terminal subdomain"/>
    <property type="match status" value="1"/>
</dbReference>
<evidence type="ECO:0000313" key="7">
    <source>
        <dbReference type="Proteomes" id="UP000076722"/>
    </source>
</evidence>
<dbReference type="CDD" id="cd09897">
    <property type="entry name" value="H3TH_FEN1-XPG-like"/>
    <property type="match status" value="1"/>
</dbReference>
<dbReference type="OrthoDB" id="31113at2759"/>
<keyword evidence="7" id="KW-1185">Reference proteome</keyword>